<reference evidence="1" key="1">
    <citation type="submission" date="2018-02" db="EMBL/GenBank/DDBJ databases">
        <title>Rhizophora mucronata_Transcriptome.</title>
        <authorList>
            <person name="Meera S.P."/>
            <person name="Sreeshan A."/>
            <person name="Augustine A."/>
        </authorList>
    </citation>
    <scope>NUCLEOTIDE SEQUENCE</scope>
    <source>
        <tissue evidence="1">Leaf</tissue>
    </source>
</reference>
<sequence>MFVGNRCISICRQSKEFRLHWFKHVQHRLRSIPI</sequence>
<dbReference type="AlphaFoldDB" id="A0A2P2QBN9"/>
<organism evidence="1">
    <name type="scientific">Rhizophora mucronata</name>
    <name type="common">Asiatic mangrove</name>
    <dbReference type="NCBI Taxonomy" id="61149"/>
    <lineage>
        <taxon>Eukaryota</taxon>
        <taxon>Viridiplantae</taxon>
        <taxon>Streptophyta</taxon>
        <taxon>Embryophyta</taxon>
        <taxon>Tracheophyta</taxon>
        <taxon>Spermatophyta</taxon>
        <taxon>Magnoliopsida</taxon>
        <taxon>eudicotyledons</taxon>
        <taxon>Gunneridae</taxon>
        <taxon>Pentapetalae</taxon>
        <taxon>rosids</taxon>
        <taxon>fabids</taxon>
        <taxon>Malpighiales</taxon>
        <taxon>Rhizophoraceae</taxon>
        <taxon>Rhizophora</taxon>
    </lineage>
</organism>
<accession>A0A2P2QBN9</accession>
<proteinExistence type="predicted"/>
<dbReference type="EMBL" id="GGEC01083926">
    <property type="protein sequence ID" value="MBX64410.1"/>
    <property type="molecule type" value="Transcribed_RNA"/>
</dbReference>
<protein>
    <submittedName>
        <fullName evidence="1">Uncharacterized protein</fullName>
    </submittedName>
</protein>
<evidence type="ECO:0000313" key="1">
    <source>
        <dbReference type="EMBL" id="MBX64410.1"/>
    </source>
</evidence>
<name>A0A2P2QBN9_RHIMU</name>